<keyword evidence="2" id="KW-1185">Reference proteome</keyword>
<proteinExistence type="predicted"/>
<dbReference type="AlphaFoldDB" id="A0AAD6QEJ6"/>
<protein>
    <submittedName>
        <fullName evidence="1">Uncharacterized protein</fullName>
    </submittedName>
</protein>
<name>A0AAD6QEJ6_9ROSI</name>
<sequence>MGIESKEDGDIDEGLHGNVRLRAQTTCYHMMKLQVLVSYYWSNAIHPFPLTDDQTSRVLLVRF</sequence>
<dbReference type="EMBL" id="JAQIZT010000008">
    <property type="protein sequence ID" value="KAJ6987488.1"/>
    <property type="molecule type" value="Genomic_DNA"/>
</dbReference>
<reference evidence="1" key="1">
    <citation type="journal article" date="2023" name="Mol. Ecol. Resour.">
        <title>Chromosome-level genome assembly of a triploid poplar Populus alba 'Berolinensis'.</title>
        <authorList>
            <person name="Chen S."/>
            <person name="Yu Y."/>
            <person name="Wang X."/>
            <person name="Wang S."/>
            <person name="Zhang T."/>
            <person name="Zhou Y."/>
            <person name="He R."/>
            <person name="Meng N."/>
            <person name="Wang Y."/>
            <person name="Liu W."/>
            <person name="Liu Z."/>
            <person name="Liu J."/>
            <person name="Guo Q."/>
            <person name="Huang H."/>
            <person name="Sederoff R.R."/>
            <person name="Wang G."/>
            <person name="Qu G."/>
            <person name="Chen S."/>
        </authorList>
    </citation>
    <scope>NUCLEOTIDE SEQUENCE</scope>
    <source>
        <strain evidence="1">SC-2020</strain>
    </source>
</reference>
<gene>
    <name evidence="1" type="ORF">NC653_020670</name>
</gene>
<dbReference type="Proteomes" id="UP001164929">
    <property type="component" value="Chromosome 8"/>
</dbReference>
<evidence type="ECO:0000313" key="2">
    <source>
        <dbReference type="Proteomes" id="UP001164929"/>
    </source>
</evidence>
<organism evidence="1 2">
    <name type="scientific">Populus alba x Populus x berolinensis</name>
    <dbReference type="NCBI Taxonomy" id="444605"/>
    <lineage>
        <taxon>Eukaryota</taxon>
        <taxon>Viridiplantae</taxon>
        <taxon>Streptophyta</taxon>
        <taxon>Embryophyta</taxon>
        <taxon>Tracheophyta</taxon>
        <taxon>Spermatophyta</taxon>
        <taxon>Magnoliopsida</taxon>
        <taxon>eudicotyledons</taxon>
        <taxon>Gunneridae</taxon>
        <taxon>Pentapetalae</taxon>
        <taxon>rosids</taxon>
        <taxon>fabids</taxon>
        <taxon>Malpighiales</taxon>
        <taxon>Salicaceae</taxon>
        <taxon>Saliceae</taxon>
        <taxon>Populus</taxon>
    </lineage>
</organism>
<accession>A0AAD6QEJ6</accession>
<comment type="caution">
    <text evidence="1">The sequence shown here is derived from an EMBL/GenBank/DDBJ whole genome shotgun (WGS) entry which is preliminary data.</text>
</comment>
<evidence type="ECO:0000313" key="1">
    <source>
        <dbReference type="EMBL" id="KAJ6987488.1"/>
    </source>
</evidence>